<dbReference type="PANTHER" id="PTHR14894:SF0">
    <property type="entry name" value="CDK5 REGULATORY SUBUNIT-ASSOCIATED PROTEIN 3"/>
    <property type="match status" value="1"/>
</dbReference>
<reference evidence="2" key="1">
    <citation type="submission" date="2025-08" db="UniProtKB">
        <authorList>
            <consortium name="Ensembl"/>
        </authorList>
    </citation>
    <scope>IDENTIFICATION</scope>
</reference>
<accession>A0A8D2BKP1</accession>
<evidence type="ECO:0000313" key="3">
    <source>
        <dbReference type="Proteomes" id="UP000694723"/>
    </source>
</evidence>
<organism evidence="2 3">
    <name type="scientific">Sus scrofa</name>
    <name type="common">Pig</name>
    <dbReference type="NCBI Taxonomy" id="9823"/>
    <lineage>
        <taxon>Eukaryota</taxon>
        <taxon>Metazoa</taxon>
        <taxon>Chordata</taxon>
        <taxon>Craniata</taxon>
        <taxon>Vertebrata</taxon>
        <taxon>Euteleostomi</taxon>
        <taxon>Mammalia</taxon>
        <taxon>Eutheria</taxon>
        <taxon>Laurasiatheria</taxon>
        <taxon>Artiodactyla</taxon>
        <taxon>Suina</taxon>
        <taxon>Suidae</taxon>
        <taxon>Sus</taxon>
    </lineage>
</organism>
<name>A0A8D2BKP1_PIG</name>
<sequence length="494" mass="53882">MMKGSATPANVPGTYRSPPCALARVGGEETAVRKVFAPPCFPDIHYFHCLRIVELLKGTEASTKNIFGRYSSQRMKDWQEIVALYEKDNTYLVELSSLLVRNVNYEIPSLKKQIAKCQQLQQEYSRKEEEGQAGAAEMREQFYHSCKQYGITGDNVRRELLALVKDLPSQLAEIGAAAQSLGEAIDLYQACVGFVCESPEEQVLPMLRFVQTRGNGTVYEWRTGTEPSVVERPYLEEPPEQVEEDAIDWGDFGVEVASEGPDSGISAQAAEIDWGISLESDSKEAGGDEIDWGDDATALQITVLEAGTQAPEGVARGSDALTLLEYPETRNQFIDELMELESFLSQRAVEMSEEADILSVSQFQLAPAILQGQTKAKTVSMVSALQDLIGRLTNLRMQHLFMILASPRSAFPLDVGLSEGMLQSAAFLAALTPCFLLSMNPQTSPLPPATAPSQLGRGFSWGTMAAAGGSDVHGQGLLPRGDRDAGVLFLPGKD</sequence>
<dbReference type="Proteomes" id="UP000694723">
    <property type="component" value="Unplaced"/>
</dbReference>
<dbReference type="Ensembl" id="ENSSSCT00060061784.1">
    <property type="protein sequence ID" value="ENSSSCP00060026459.1"/>
    <property type="gene ID" value="ENSSSCG00060045505.1"/>
</dbReference>
<dbReference type="Pfam" id="PF05600">
    <property type="entry name" value="CDK5RAP3"/>
    <property type="match status" value="1"/>
</dbReference>
<dbReference type="PANTHER" id="PTHR14894">
    <property type="entry name" value="CDK5 REGULATORY SUBUNIT-ASSOCIATED PROTEIN 3"/>
    <property type="match status" value="1"/>
</dbReference>
<proteinExistence type="inferred from homology"/>
<dbReference type="AlphaFoldDB" id="A0A8D2BKP1"/>
<evidence type="ECO:0000313" key="2">
    <source>
        <dbReference type="Ensembl" id="ENSSSCP00060026459.1"/>
    </source>
</evidence>
<dbReference type="InterPro" id="IPR008491">
    <property type="entry name" value="CDK5RAP3"/>
</dbReference>
<evidence type="ECO:0000256" key="1">
    <source>
        <dbReference type="ARBA" id="ARBA00007478"/>
    </source>
</evidence>
<comment type="similarity">
    <text evidence="1">Belongs to the CDK5RAP3 family.</text>
</comment>
<protein>
    <submittedName>
        <fullName evidence="2">CDK5 regulatory subunit associated protein 3</fullName>
    </submittedName>
</protein>
<gene>
    <name evidence="2" type="primary">CDK5RAP3</name>
</gene>